<dbReference type="Proteomes" id="UP000054561">
    <property type="component" value="Unassembled WGS sequence"/>
</dbReference>
<dbReference type="GO" id="GO:0005793">
    <property type="term" value="C:endoplasmic reticulum-Golgi intermediate compartment"/>
    <property type="evidence" value="ECO:0007669"/>
    <property type="project" value="TreeGrafter"/>
</dbReference>
<keyword evidence="2" id="KW-1133">Transmembrane helix</keyword>
<evidence type="ECO:0000313" key="4">
    <source>
        <dbReference type="Proteomes" id="UP000054561"/>
    </source>
</evidence>
<dbReference type="GeneID" id="24266408"/>
<dbReference type="PANTHER" id="PTHR12223:SF28">
    <property type="entry name" value="LECTIN, MANNOSE BINDING 1 LIKE"/>
    <property type="match status" value="1"/>
</dbReference>
<organism evidence="3 4">
    <name type="scientific">Plasmodium fragile</name>
    <dbReference type="NCBI Taxonomy" id="5857"/>
    <lineage>
        <taxon>Eukaryota</taxon>
        <taxon>Sar</taxon>
        <taxon>Alveolata</taxon>
        <taxon>Apicomplexa</taxon>
        <taxon>Aconoidasida</taxon>
        <taxon>Haemosporida</taxon>
        <taxon>Plasmodiidae</taxon>
        <taxon>Plasmodium</taxon>
        <taxon>Plasmodium (Plasmodium)</taxon>
    </lineage>
</organism>
<evidence type="ECO:0000313" key="3">
    <source>
        <dbReference type="EMBL" id="KJP89216.1"/>
    </source>
</evidence>
<dbReference type="GO" id="GO:0005537">
    <property type="term" value="F:D-mannose binding"/>
    <property type="evidence" value="ECO:0007669"/>
    <property type="project" value="TreeGrafter"/>
</dbReference>
<accession>A0A0D9QTT5</accession>
<dbReference type="GO" id="GO:0006888">
    <property type="term" value="P:endoplasmic reticulum to Golgi vesicle-mediated transport"/>
    <property type="evidence" value="ECO:0007669"/>
    <property type="project" value="TreeGrafter"/>
</dbReference>
<dbReference type="GO" id="GO:0005789">
    <property type="term" value="C:endoplasmic reticulum membrane"/>
    <property type="evidence" value="ECO:0007669"/>
    <property type="project" value="TreeGrafter"/>
</dbReference>
<feature type="compositionally biased region" description="Polar residues" evidence="1">
    <location>
        <begin position="343"/>
        <end position="353"/>
    </location>
</feature>
<evidence type="ECO:0000256" key="1">
    <source>
        <dbReference type="SAM" id="MobiDB-lite"/>
    </source>
</evidence>
<keyword evidence="2" id="KW-0472">Membrane</keyword>
<proteinExistence type="predicted"/>
<keyword evidence="2" id="KW-0812">Transmembrane</keyword>
<dbReference type="CDD" id="cd07308">
    <property type="entry name" value="lectin_leg-like"/>
    <property type="match status" value="1"/>
</dbReference>
<evidence type="ECO:0000256" key="2">
    <source>
        <dbReference type="SAM" id="Phobius"/>
    </source>
</evidence>
<dbReference type="RefSeq" id="XP_012334155.1">
    <property type="nucleotide sequence ID" value="XM_012478732.1"/>
</dbReference>
<dbReference type="OrthoDB" id="270293at2759"/>
<dbReference type="PANTHER" id="PTHR12223">
    <property type="entry name" value="VESICULAR MANNOSE-BINDING LECTIN"/>
    <property type="match status" value="1"/>
</dbReference>
<sequence>MPVVQHGIILTVLPMARFLLALVGLLCWFSSRHTRASESANNSGSGDMYTSPMHSFHAPFTVKDLNKGWVLNYSTASTNKYLVLIPNVYNRRGFLHHSKPILSDTLNIEFSFHIKNKYYKEPIDQRYYKSNQLKETIYNISTEEQNKINGFAFWLLPNEFSLPSVVNDEGVMQLEEDQFGLYGYKKDFNGIGVGFQLRGNNLVLSGLINNGQKKVHVKENTTKSYNLSVLSMDKLVYVKITTHKNEMRVYLFNGSNNSYIHCLTVKKQIPNENYIGFSAFNYNENEQLPNTNEEKYVPTFVGITHVSISSNNVVTDEEQAEYSGQEEDLMDANVEEDIRNDSSDTSNVLNSNHLSKEERAHSLTDTLQNFISNRKSTEQKILQSLNVLHENLLLVQAELKQVKKNMVSKSEDPKHFHKLFSTELSDLKSLFHSHAQHSKQNMEDITDRLTKRINENQELKLLAHKAQQLETIISKGNSTSYFFSFAFAVLIILTLMLIYKKIRDVEKKHIL</sequence>
<feature type="transmembrane region" description="Helical" evidence="2">
    <location>
        <begin position="481"/>
        <end position="499"/>
    </location>
</feature>
<dbReference type="AlphaFoldDB" id="A0A0D9QTT5"/>
<dbReference type="SUPFAM" id="SSF49899">
    <property type="entry name" value="Concanavalin A-like lectins/glucanases"/>
    <property type="match status" value="1"/>
</dbReference>
<name>A0A0D9QTT5_PLAFR</name>
<dbReference type="Gene3D" id="2.60.120.200">
    <property type="match status" value="1"/>
</dbReference>
<feature type="region of interest" description="Disordered" evidence="1">
    <location>
        <begin position="339"/>
        <end position="360"/>
    </location>
</feature>
<keyword evidence="4" id="KW-1185">Reference proteome</keyword>
<gene>
    <name evidence="3" type="ORF">AK88_01094</name>
</gene>
<dbReference type="InterPro" id="IPR013320">
    <property type="entry name" value="ConA-like_dom_sf"/>
</dbReference>
<dbReference type="OMA" id="FHSHAQH"/>
<dbReference type="InterPro" id="IPR051136">
    <property type="entry name" value="Intracellular_Lectin-GPT"/>
</dbReference>
<dbReference type="GO" id="GO:0000139">
    <property type="term" value="C:Golgi membrane"/>
    <property type="evidence" value="ECO:0007669"/>
    <property type="project" value="TreeGrafter"/>
</dbReference>
<dbReference type="GO" id="GO:0030134">
    <property type="term" value="C:COPII-coated ER to Golgi transport vesicle"/>
    <property type="evidence" value="ECO:0007669"/>
    <property type="project" value="TreeGrafter"/>
</dbReference>
<dbReference type="VEuPathDB" id="PlasmoDB:AK88_01094"/>
<reference evidence="3 4" key="1">
    <citation type="submission" date="2014-03" db="EMBL/GenBank/DDBJ databases">
        <title>The Genome Sequence of Plasmodium fragile nilgiri.</title>
        <authorList>
            <consortium name="The Broad Institute Genomics Platform"/>
            <consortium name="The Broad Institute Genome Sequencing Center for Infectious Disease"/>
            <person name="Neafsey D."/>
            <person name="Duraisingh M."/>
            <person name="Young S.K."/>
            <person name="Zeng Q."/>
            <person name="Gargeya S."/>
            <person name="Abouelleil A."/>
            <person name="Alvarado L."/>
            <person name="Chapman S.B."/>
            <person name="Gainer-Dewar J."/>
            <person name="Goldberg J."/>
            <person name="Griggs A."/>
            <person name="Gujja S."/>
            <person name="Hansen M."/>
            <person name="Howarth C."/>
            <person name="Imamovic A."/>
            <person name="Larimer J."/>
            <person name="Pearson M."/>
            <person name="Poon T.W."/>
            <person name="Priest M."/>
            <person name="Roberts A."/>
            <person name="Saif S."/>
            <person name="Shea T."/>
            <person name="Sykes S."/>
            <person name="Wortman J."/>
            <person name="Nusbaum C."/>
            <person name="Birren B."/>
        </authorList>
    </citation>
    <scope>NUCLEOTIDE SEQUENCE [LARGE SCALE GENOMIC DNA]</scope>
    <source>
        <strain evidence="4">nilgiri</strain>
    </source>
</reference>
<protein>
    <submittedName>
        <fullName evidence="3">Uncharacterized protein</fullName>
    </submittedName>
</protein>
<dbReference type="EMBL" id="KQ001653">
    <property type="protein sequence ID" value="KJP89216.1"/>
    <property type="molecule type" value="Genomic_DNA"/>
</dbReference>